<comment type="cofactor">
    <cofactor evidence="1">
        <name>FAD</name>
        <dbReference type="ChEBI" id="CHEBI:57692"/>
    </cofactor>
</comment>
<evidence type="ECO:0000256" key="1">
    <source>
        <dbReference type="ARBA" id="ARBA00001974"/>
    </source>
</evidence>
<evidence type="ECO:0000313" key="6">
    <source>
        <dbReference type="EMBL" id="SVE55193.1"/>
    </source>
</evidence>
<dbReference type="InterPro" id="IPR003953">
    <property type="entry name" value="FAD-dep_OxRdtase_2_FAD-bd"/>
</dbReference>
<accession>A0A383EFJ0</accession>
<evidence type="ECO:0000256" key="3">
    <source>
        <dbReference type="ARBA" id="ARBA00022827"/>
    </source>
</evidence>
<proteinExistence type="predicted"/>
<dbReference type="PANTHER" id="PTHR43400:SF7">
    <property type="entry name" value="FAD-DEPENDENT OXIDOREDUCTASE 2 FAD BINDING DOMAIN-CONTAINING PROTEIN"/>
    <property type="match status" value="1"/>
</dbReference>
<dbReference type="AlphaFoldDB" id="A0A383EFJ0"/>
<dbReference type="PANTHER" id="PTHR43400">
    <property type="entry name" value="FUMARATE REDUCTASE"/>
    <property type="match status" value="1"/>
</dbReference>
<feature type="non-terminal residue" evidence="6">
    <location>
        <position position="231"/>
    </location>
</feature>
<keyword evidence="3" id="KW-0274">FAD</keyword>
<organism evidence="6">
    <name type="scientific">marine metagenome</name>
    <dbReference type="NCBI Taxonomy" id="408172"/>
    <lineage>
        <taxon>unclassified sequences</taxon>
        <taxon>metagenomes</taxon>
        <taxon>ecological metagenomes</taxon>
    </lineage>
</organism>
<gene>
    <name evidence="6" type="ORF">METZ01_LOCUS508047</name>
</gene>
<reference evidence="6" key="1">
    <citation type="submission" date="2018-05" db="EMBL/GenBank/DDBJ databases">
        <authorList>
            <person name="Lanie J.A."/>
            <person name="Ng W.-L."/>
            <person name="Kazmierczak K.M."/>
            <person name="Andrzejewski T.M."/>
            <person name="Davidsen T.M."/>
            <person name="Wayne K.J."/>
            <person name="Tettelin H."/>
            <person name="Glass J.I."/>
            <person name="Rusch D."/>
            <person name="Podicherti R."/>
            <person name="Tsui H.-C.T."/>
            <person name="Winkler M.E."/>
        </authorList>
    </citation>
    <scope>NUCLEOTIDE SEQUENCE</scope>
</reference>
<sequence>DVAIVGAGNAALCAALSAAEAGANVVVLEAAPEGERGGNSAYTAGAMRTVYDGVADVRKLVPDIGDEDAKNSDFSSYSFDEFFDDMARITQHRADSDLLEILIRQSLPTLEWMRRQGVRFQPSYGRQAFKVAGRFKFWGGLAVETWGGGPGLVQALFDSAGRAGVRVVYAARARELMLSGGRVEGVRATLRGGETLEIDAGAVVLASGGFEANAEMRARYLGPGWDLAKVR</sequence>
<dbReference type="Pfam" id="PF00890">
    <property type="entry name" value="FAD_binding_2"/>
    <property type="match status" value="1"/>
</dbReference>
<evidence type="ECO:0000259" key="5">
    <source>
        <dbReference type="Pfam" id="PF00890"/>
    </source>
</evidence>
<keyword evidence="2" id="KW-0285">Flavoprotein</keyword>
<evidence type="ECO:0000256" key="4">
    <source>
        <dbReference type="ARBA" id="ARBA00023002"/>
    </source>
</evidence>
<keyword evidence="4" id="KW-0560">Oxidoreductase</keyword>
<feature type="non-terminal residue" evidence="6">
    <location>
        <position position="1"/>
    </location>
</feature>
<feature type="domain" description="FAD-dependent oxidoreductase 2 FAD-binding" evidence="5">
    <location>
        <begin position="1"/>
        <end position="216"/>
    </location>
</feature>
<dbReference type="GO" id="GO:0016491">
    <property type="term" value="F:oxidoreductase activity"/>
    <property type="evidence" value="ECO:0007669"/>
    <property type="project" value="UniProtKB-KW"/>
</dbReference>
<dbReference type="Gene3D" id="3.50.50.60">
    <property type="entry name" value="FAD/NAD(P)-binding domain"/>
    <property type="match status" value="1"/>
</dbReference>
<protein>
    <recommendedName>
        <fullName evidence="5">FAD-dependent oxidoreductase 2 FAD-binding domain-containing protein</fullName>
    </recommendedName>
</protein>
<name>A0A383EFJ0_9ZZZZ</name>
<dbReference type="InterPro" id="IPR050315">
    <property type="entry name" value="FAD-oxidoreductase_2"/>
</dbReference>
<dbReference type="SUPFAM" id="SSF51905">
    <property type="entry name" value="FAD/NAD(P)-binding domain"/>
    <property type="match status" value="1"/>
</dbReference>
<evidence type="ECO:0000256" key="2">
    <source>
        <dbReference type="ARBA" id="ARBA00022630"/>
    </source>
</evidence>
<dbReference type="InterPro" id="IPR036188">
    <property type="entry name" value="FAD/NAD-bd_sf"/>
</dbReference>
<dbReference type="EMBL" id="UINC01225220">
    <property type="protein sequence ID" value="SVE55193.1"/>
    <property type="molecule type" value="Genomic_DNA"/>
</dbReference>